<dbReference type="KEGG" id="gbe:GbCGDNIH1_8054"/>
<accession>A0A286M2W1</accession>
<proteinExistence type="predicted"/>
<dbReference type="EMBL" id="CP000394">
    <property type="protein sequence ID" value="ASV62360.1"/>
    <property type="molecule type" value="Genomic_DNA"/>
</dbReference>
<evidence type="ECO:0000313" key="2">
    <source>
        <dbReference type="Proteomes" id="UP000001963"/>
    </source>
</evidence>
<dbReference type="AlphaFoldDB" id="A0A286M2W1"/>
<name>A0A286M2W1_GRABC</name>
<organism evidence="1 2">
    <name type="scientific">Granulibacter bethesdensis (strain ATCC BAA-1260 / CGDNIH1)</name>
    <dbReference type="NCBI Taxonomy" id="391165"/>
    <lineage>
        <taxon>Bacteria</taxon>
        <taxon>Pseudomonadati</taxon>
        <taxon>Pseudomonadota</taxon>
        <taxon>Alphaproteobacteria</taxon>
        <taxon>Acetobacterales</taxon>
        <taxon>Acetobacteraceae</taxon>
        <taxon>Granulibacter</taxon>
    </lineage>
</organism>
<evidence type="ECO:0000313" key="1">
    <source>
        <dbReference type="EMBL" id="ASV62360.1"/>
    </source>
</evidence>
<gene>
    <name evidence="1" type="ordered locus">GbCGDNIH1_8054</name>
</gene>
<keyword evidence="2" id="KW-1185">Reference proteome</keyword>
<dbReference type="Proteomes" id="UP000001963">
    <property type="component" value="Chromosome"/>
</dbReference>
<protein>
    <submittedName>
        <fullName evidence="1">Uncharacterized protein</fullName>
    </submittedName>
</protein>
<sequence length="59" mass="6309">MIRRHRYDAAISQGLKQLPAAGNAERDHNVAPHACLPLGLPPCLPLCLPSCGFPPPILT</sequence>
<reference evidence="1 2" key="1">
    <citation type="journal article" date="2007" name="J. Bacteriol.">
        <title>Genome sequence analysis of the emerging human pathogenic acetic acid bacterium Granulibacter bethesdensis.</title>
        <authorList>
            <person name="Greenberg D.E."/>
            <person name="Porcella S.F."/>
            <person name="Zelazny A.M."/>
            <person name="Virtaneva K."/>
            <person name="Sturdevant D.E."/>
            <person name="Kupko J.J.III."/>
            <person name="Barbian K.D."/>
            <person name="Babar A."/>
            <person name="Dorward D.W."/>
            <person name="Holland S.M."/>
        </authorList>
    </citation>
    <scope>NUCLEOTIDE SEQUENCE [LARGE SCALE GENOMIC DNA]</scope>
    <source>
        <strain evidence="2">ATCC BAA-1260 / CGDNIH1</strain>
    </source>
</reference>